<evidence type="ECO:0000256" key="1">
    <source>
        <dbReference type="ARBA" id="ARBA00001968"/>
    </source>
</evidence>
<dbReference type="PANTHER" id="PTHR23080:SF133">
    <property type="entry name" value="SI:CH211-262I1.5-RELATED"/>
    <property type="match status" value="1"/>
</dbReference>
<evidence type="ECO:0000313" key="6">
    <source>
        <dbReference type="Proteomes" id="UP001159428"/>
    </source>
</evidence>
<organism evidence="5 6">
    <name type="scientific">Pocillopora meandrina</name>
    <dbReference type="NCBI Taxonomy" id="46732"/>
    <lineage>
        <taxon>Eukaryota</taxon>
        <taxon>Metazoa</taxon>
        <taxon>Cnidaria</taxon>
        <taxon>Anthozoa</taxon>
        <taxon>Hexacorallia</taxon>
        <taxon>Scleractinia</taxon>
        <taxon>Astrocoeniina</taxon>
        <taxon>Pocilloporidae</taxon>
        <taxon>Pocillopora</taxon>
    </lineage>
</organism>
<keyword evidence="3" id="KW-0175">Coiled coil</keyword>
<name>A0AAU9X090_9CNID</name>
<evidence type="ECO:0000256" key="3">
    <source>
        <dbReference type="SAM" id="Coils"/>
    </source>
</evidence>
<feature type="domain" description="DDE Tnp4" evidence="4">
    <location>
        <begin position="416"/>
        <end position="562"/>
    </location>
</feature>
<dbReference type="PANTHER" id="PTHR23080">
    <property type="entry name" value="THAP DOMAIN PROTEIN"/>
    <property type="match status" value="1"/>
</dbReference>
<evidence type="ECO:0000256" key="2">
    <source>
        <dbReference type="ARBA" id="ARBA00022723"/>
    </source>
</evidence>
<feature type="non-terminal residue" evidence="5">
    <location>
        <position position="584"/>
    </location>
</feature>
<accession>A0AAU9X090</accession>
<dbReference type="Pfam" id="PF13359">
    <property type="entry name" value="DDE_Tnp_4"/>
    <property type="match status" value="1"/>
</dbReference>
<dbReference type="EMBL" id="CALNXJ010000026">
    <property type="protein sequence ID" value="CAH3132358.1"/>
    <property type="molecule type" value="Genomic_DNA"/>
</dbReference>
<dbReference type="InterPro" id="IPR027806">
    <property type="entry name" value="HARBI1_dom"/>
</dbReference>
<evidence type="ECO:0000313" key="5">
    <source>
        <dbReference type="EMBL" id="CAH3132358.1"/>
    </source>
</evidence>
<comment type="cofactor">
    <cofactor evidence="1">
        <name>a divalent metal cation</name>
        <dbReference type="ChEBI" id="CHEBI:60240"/>
    </cofactor>
</comment>
<comment type="caution">
    <text evidence="5">The sequence shown here is derived from an EMBL/GenBank/DDBJ whole genome shotgun (WGS) entry which is preliminary data.</text>
</comment>
<dbReference type="GO" id="GO:0046872">
    <property type="term" value="F:metal ion binding"/>
    <property type="evidence" value="ECO:0007669"/>
    <property type="project" value="UniProtKB-KW"/>
</dbReference>
<feature type="coiled-coil region" evidence="3">
    <location>
        <begin position="230"/>
        <end position="278"/>
    </location>
</feature>
<protein>
    <recommendedName>
        <fullName evidence="4">DDE Tnp4 domain-containing protein</fullName>
    </recommendedName>
</protein>
<dbReference type="Proteomes" id="UP001159428">
    <property type="component" value="Unassembled WGS sequence"/>
</dbReference>
<evidence type="ECO:0000259" key="4">
    <source>
        <dbReference type="Pfam" id="PF13359"/>
    </source>
</evidence>
<keyword evidence="6" id="KW-1185">Reference proteome</keyword>
<sequence>MAVDNRRHKTSWHWSCASRYCKASWKTEGEYYTLTKVASASKPVVEAYLFVLGKTINEVNFKRQVICTQHWPKGVRKNLEDPPSIKYTNVQGKETKEGREHWNCAAALCTNSWRTKLEGLQYYRLSDFAQCKDKQHAYYKVLMNKAVDFKRDFICSVHWSKGFRDNLDDLPDRACHPDYVNKQTTKKVTPQSKIAAAKRSLSTTKQTNTKRRKLIRSSCSLDLNSDESKFDIMQKGLQELKEKLENKTEEANRLSQQVKDLTEKNDSLSKQIAQFKGKMKDLTFSYECLKLRPKYFFNCGLTVDDFNCVLECIEPYISVIIYPDCKTNQDGQRKLTKRTELWCYFTICRHTLHLGVMAFLTNTSDSTISRIFSAWSIFLSTLFDSIDLSPYPGEVISLLPKEFWSSGFQDTVLLGDCTENWVSSPENYDVSSATFSNYKNHDTGKTGIWMTPYGGLVMCTDTYPGGITDNELTEQCGVLDMVKEKGTTVLTDKGFGIKDLCHSKGLLHNRPQMKMNPQYDESEISKNFDVATLRIYNENFIGRMRDWSILNACWPKNRCDLLSCTYKVFAHIVNMLFDPIAPKE</sequence>
<gene>
    <name evidence="5" type="ORF">PMEA_00014685</name>
</gene>
<keyword evidence="2" id="KW-0479">Metal-binding</keyword>
<dbReference type="AlphaFoldDB" id="A0AAU9X090"/>
<proteinExistence type="predicted"/>
<reference evidence="5 6" key="1">
    <citation type="submission" date="2022-05" db="EMBL/GenBank/DDBJ databases">
        <authorList>
            <consortium name="Genoscope - CEA"/>
            <person name="William W."/>
        </authorList>
    </citation>
    <scope>NUCLEOTIDE SEQUENCE [LARGE SCALE GENOMIC DNA]</scope>
</reference>